<reference evidence="5 6" key="1">
    <citation type="submission" date="2024-03" db="EMBL/GenBank/DDBJ databases">
        <title>Aureococcus anophagefferens CCMP1851 and Kratosvirus quantuckense: Draft genome of a second virus-susceptible host strain in the model system.</title>
        <authorList>
            <person name="Chase E."/>
            <person name="Truchon A.R."/>
            <person name="Schepens W."/>
            <person name="Wilhelm S.W."/>
        </authorList>
    </citation>
    <scope>NUCLEOTIDE SEQUENCE [LARGE SCALE GENOMIC DNA]</scope>
    <source>
        <strain evidence="5 6">CCMP1851</strain>
    </source>
</reference>
<dbReference type="SUPFAM" id="SSF56112">
    <property type="entry name" value="Protein kinase-like (PK-like)"/>
    <property type="match status" value="1"/>
</dbReference>
<evidence type="ECO:0000313" key="5">
    <source>
        <dbReference type="EMBL" id="KAK7241946.1"/>
    </source>
</evidence>
<protein>
    <submittedName>
        <fullName evidence="5">MAP kinase</fullName>
    </submittedName>
</protein>
<evidence type="ECO:0000256" key="2">
    <source>
        <dbReference type="ARBA" id="ARBA00022840"/>
    </source>
</evidence>
<dbReference type="InterPro" id="IPR000719">
    <property type="entry name" value="Prot_kinase_dom"/>
</dbReference>
<sequence length="627" mass="69187">MYKAIFGSSGKSKGDTPSKQHGYGHRTSAPAVLTKPGTPLGADNPAIGVGAILDYLERRKGSSDAVQGDPSKVPLHVVEALGDGWEMRGGLGAGAYAKVFEASWVGLDKRPRGPARADRPPEVPCAIKVMRDVDMESWEISRRFVRELLILRRLREASGIVTLYGCSTPRGNSQRHRRDLYLWFEACAVDFRQLTKMECYLNFDDAKRLTRQMFGALRHIHDKDVIHRDIKPANLLLHGSGSLKICDFGLARIAPREPLSPLPDTKDLNVSLTASRRRSVHPDDDEKAHFAAQAELKKGFSRDESIDEGKSAEGKSIDDDDDMPKLELGDGDAMDDDDGGYAEHGTDEPLGRPAMRRTYTEHVPYDFSVDVWACACVFAECFLGTCKEVCEFREGRRPLFPGRSCFPLSPAAGARGGWHQKNDQLQAIFRVRGTPSSAEVDALEHDYKGMKAYLRRLQPRAPSDLARVVPNVDPAALDLLDKMLKFLPEDRLSVEDILDHEYLAYAPGEPRDDTPVSPDGPAYHLRPSTTAVGPALSQVEDDDAWENVAQHKADKDMSDVLWKLVEKFPSELAPRGGVLGHEDARPSKLSESADDEPANAKTLGKNKSTGARMSATLRSWLTHSSSI</sequence>
<dbReference type="CDD" id="cd00180">
    <property type="entry name" value="PKc"/>
    <property type="match status" value="1"/>
</dbReference>
<keyword evidence="5" id="KW-0808">Transferase</keyword>
<feature type="region of interest" description="Disordered" evidence="3">
    <location>
        <begin position="573"/>
        <end position="627"/>
    </location>
</feature>
<dbReference type="InterPro" id="IPR050117">
    <property type="entry name" value="MAPK"/>
</dbReference>
<accession>A0ABR1G0P0</accession>
<dbReference type="Pfam" id="PF00069">
    <property type="entry name" value="Pkinase"/>
    <property type="match status" value="1"/>
</dbReference>
<feature type="compositionally biased region" description="Polar residues" evidence="3">
    <location>
        <begin position="605"/>
        <end position="627"/>
    </location>
</feature>
<comment type="caution">
    <text evidence="5">The sequence shown here is derived from an EMBL/GenBank/DDBJ whole genome shotgun (WGS) entry which is preliminary data.</text>
</comment>
<proteinExistence type="predicted"/>
<gene>
    <name evidence="5" type="ORF">SO694_00018062</name>
</gene>
<evidence type="ECO:0000259" key="4">
    <source>
        <dbReference type="PROSITE" id="PS50011"/>
    </source>
</evidence>
<feature type="domain" description="Protein kinase" evidence="4">
    <location>
        <begin position="85"/>
        <end position="503"/>
    </location>
</feature>
<keyword evidence="5" id="KW-0418">Kinase</keyword>
<feature type="region of interest" description="Disordered" evidence="3">
    <location>
        <begin position="299"/>
        <end position="353"/>
    </location>
</feature>
<name>A0ABR1G0P0_AURAN</name>
<dbReference type="InterPro" id="IPR008271">
    <property type="entry name" value="Ser/Thr_kinase_AS"/>
</dbReference>
<dbReference type="GO" id="GO:0016301">
    <property type="term" value="F:kinase activity"/>
    <property type="evidence" value="ECO:0007669"/>
    <property type="project" value="UniProtKB-KW"/>
</dbReference>
<keyword evidence="6" id="KW-1185">Reference proteome</keyword>
<dbReference type="Proteomes" id="UP001363151">
    <property type="component" value="Unassembled WGS sequence"/>
</dbReference>
<dbReference type="PROSITE" id="PS50011">
    <property type="entry name" value="PROTEIN_KINASE_DOM"/>
    <property type="match status" value="1"/>
</dbReference>
<dbReference type="InterPro" id="IPR011009">
    <property type="entry name" value="Kinase-like_dom_sf"/>
</dbReference>
<keyword evidence="2" id="KW-0067">ATP-binding</keyword>
<feature type="compositionally biased region" description="Acidic residues" evidence="3">
    <location>
        <begin position="329"/>
        <end position="340"/>
    </location>
</feature>
<keyword evidence="1" id="KW-0547">Nucleotide-binding</keyword>
<evidence type="ECO:0000256" key="1">
    <source>
        <dbReference type="ARBA" id="ARBA00022741"/>
    </source>
</evidence>
<dbReference type="Gene3D" id="1.10.510.10">
    <property type="entry name" value="Transferase(Phosphotransferase) domain 1"/>
    <property type="match status" value="1"/>
</dbReference>
<dbReference type="SMART" id="SM00220">
    <property type="entry name" value="S_TKc"/>
    <property type="match status" value="1"/>
</dbReference>
<dbReference type="Gene3D" id="3.30.200.20">
    <property type="entry name" value="Phosphorylase Kinase, domain 1"/>
    <property type="match status" value="1"/>
</dbReference>
<dbReference type="PROSITE" id="PS00108">
    <property type="entry name" value="PROTEIN_KINASE_ST"/>
    <property type="match status" value="1"/>
</dbReference>
<dbReference type="PANTHER" id="PTHR24055">
    <property type="entry name" value="MITOGEN-ACTIVATED PROTEIN KINASE"/>
    <property type="match status" value="1"/>
</dbReference>
<dbReference type="EMBL" id="JBBJCI010000151">
    <property type="protein sequence ID" value="KAK7241946.1"/>
    <property type="molecule type" value="Genomic_DNA"/>
</dbReference>
<evidence type="ECO:0000313" key="6">
    <source>
        <dbReference type="Proteomes" id="UP001363151"/>
    </source>
</evidence>
<feature type="compositionally biased region" description="Basic and acidic residues" evidence="3">
    <location>
        <begin position="299"/>
        <end position="328"/>
    </location>
</feature>
<evidence type="ECO:0000256" key="3">
    <source>
        <dbReference type="SAM" id="MobiDB-lite"/>
    </source>
</evidence>
<organism evidence="5 6">
    <name type="scientific">Aureococcus anophagefferens</name>
    <name type="common">Harmful bloom alga</name>
    <dbReference type="NCBI Taxonomy" id="44056"/>
    <lineage>
        <taxon>Eukaryota</taxon>
        <taxon>Sar</taxon>
        <taxon>Stramenopiles</taxon>
        <taxon>Ochrophyta</taxon>
        <taxon>Pelagophyceae</taxon>
        <taxon>Pelagomonadales</taxon>
        <taxon>Pelagomonadaceae</taxon>
        <taxon>Aureococcus</taxon>
    </lineage>
</organism>
<feature type="region of interest" description="Disordered" evidence="3">
    <location>
        <begin position="1"/>
        <end position="40"/>
    </location>
</feature>